<evidence type="ECO:0000256" key="2">
    <source>
        <dbReference type="ARBA" id="ARBA00023186"/>
    </source>
</evidence>
<dbReference type="PANTHER" id="PTHR21237:SF23">
    <property type="entry name" value="GRPE PROTEIN HOMOLOG, MITOCHONDRIAL"/>
    <property type="match status" value="1"/>
</dbReference>
<dbReference type="InterPro" id="IPR009012">
    <property type="entry name" value="GrpE_head"/>
</dbReference>
<evidence type="ECO:0000313" key="8">
    <source>
        <dbReference type="Proteomes" id="UP000282321"/>
    </source>
</evidence>
<dbReference type="InterPro" id="IPR013805">
    <property type="entry name" value="GrpE_CC"/>
</dbReference>
<comment type="similarity">
    <text evidence="1 3 5">Belongs to the GrpE family.</text>
</comment>
<name>A0A660S695_UNCT6</name>
<feature type="compositionally biased region" description="Basic residues" evidence="6">
    <location>
        <begin position="31"/>
        <end position="42"/>
    </location>
</feature>
<dbReference type="PRINTS" id="PR00773">
    <property type="entry name" value="GRPEPROTEIN"/>
</dbReference>
<dbReference type="SUPFAM" id="SSF58014">
    <property type="entry name" value="Coiled-coil domain of nucleotide exchange factor GrpE"/>
    <property type="match status" value="1"/>
</dbReference>
<dbReference type="GO" id="GO:0005737">
    <property type="term" value="C:cytoplasm"/>
    <property type="evidence" value="ECO:0007669"/>
    <property type="project" value="UniProtKB-SubCell"/>
</dbReference>
<dbReference type="HAMAP" id="MF_01151">
    <property type="entry name" value="GrpE"/>
    <property type="match status" value="1"/>
</dbReference>
<dbReference type="Pfam" id="PF01025">
    <property type="entry name" value="GrpE"/>
    <property type="match status" value="1"/>
</dbReference>
<comment type="caution">
    <text evidence="7">The sequence shown here is derived from an EMBL/GenBank/DDBJ whole genome shotgun (WGS) entry which is preliminary data.</text>
</comment>
<comment type="function">
    <text evidence="3 4">Participates actively in the response to hyperosmotic and heat shock by preventing the aggregation of stress-denatured proteins, in association with DnaK and GrpE. It is the nucleotide exchange factor for DnaK and may function as a thermosensor. Unfolded proteins bind initially to DnaJ; upon interaction with the DnaJ-bound protein, DnaK hydrolyzes its bound ATP, resulting in the formation of a stable complex. GrpE releases ADP from DnaK; ATP binding to DnaK triggers the release of the substrate protein, thus completing the reaction cycle. Several rounds of ATP-dependent interactions between DnaJ, DnaK and GrpE are required for fully efficient folding.</text>
</comment>
<proteinExistence type="inferred from homology"/>
<dbReference type="AlphaFoldDB" id="A0A660S695"/>
<evidence type="ECO:0000313" key="7">
    <source>
        <dbReference type="EMBL" id="RKX64396.1"/>
    </source>
</evidence>
<dbReference type="GO" id="GO:0000774">
    <property type="term" value="F:adenyl-nucleotide exchange factor activity"/>
    <property type="evidence" value="ECO:0007669"/>
    <property type="project" value="InterPro"/>
</dbReference>
<organism evidence="7 8">
    <name type="scientific">candidate division TA06 bacterium</name>
    <dbReference type="NCBI Taxonomy" id="2250710"/>
    <lineage>
        <taxon>Bacteria</taxon>
        <taxon>Bacteria division TA06</taxon>
    </lineage>
</organism>
<comment type="subunit">
    <text evidence="3">Homodimer.</text>
</comment>
<evidence type="ECO:0000256" key="3">
    <source>
        <dbReference type="HAMAP-Rule" id="MF_01151"/>
    </source>
</evidence>
<feature type="compositionally biased region" description="Basic and acidic residues" evidence="6">
    <location>
        <begin position="1"/>
        <end position="23"/>
    </location>
</feature>
<sequence length="228" mass="27036">MDDTRKDVNETKTEEQDKNKNDKGSSSVKSDRRKKRKGKRSLAKAEKEIEILNEKLRDTEQKLEKTYVEMVEYKNRFLRAMADLDNYRKSVRKELEEARTRTKESLYLDIISILDNFERAMQSFKKDNIDEHTMSIIKGIEMIYKQFHNLLEKEGVKAYSSIGERFDPRKHHAMMHKEAEGVESDQILEEYEKGYMYGDKILRPAKVIVSKKKENNIEDKEEKNNGEE</sequence>
<evidence type="ECO:0000256" key="1">
    <source>
        <dbReference type="ARBA" id="ARBA00009054"/>
    </source>
</evidence>
<keyword evidence="3" id="KW-0963">Cytoplasm</keyword>
<dbReference type="Proteomes" id="UP000282321">
    <property type="component" value="Unassembled WGS sequence"/>
</dbReference>
<protein>
    <recommendedName>
        <fullName evidence="3 4">Protein GrpE</fullName>
    </recommendedName>
    <alternativeName>
        <fullName evidence="3">HSP-70 cofactor</fullName>
    </alternativeName>
</protein>
<dbReference type="PANTHER" id="PTHR21237">
    <property type="entry name" value="GRPE PROTEIN"/>
    <property type="match status" value="1"/>
</dbReference>
<dbReference type="GO" id="GO:0042803">
    <property type="term" value="F:protein homodimerization activity"/>
    <property type="evidence" value="ECO:0007669"/>
    <property type="project" value="InterPro"/>
</dbReference>
<dbReference type="SUPFAM" id="SSF51064">
    <property type="entry name" value="Head domain of nucleotide exchange factor GrpE"/>
    <property type="match status" value="1"/>
</dbReference>
<gene>
    <name evidence="3 7" type="primary">grpE</name>
    <name evidence="7" type="ORF">DRP44_08360</name>
</gene>
<reference evidence="7 8" key="1">
    <citation type="submission" date="2018-06" db="EMBL/GenBank/DDBJ databases">
        <title>Extensive metabolic versatility and redundancy in microbially diverse, dynamic hydrothermal sediments.</title>
        <authorList>
            <person name="Dombrowski N."/>
            <person name="Teske A."/>
            <person name="Baker B.J."/>
        </authorList>
    </citation>
    <scope>NUCLEOTIDE SEQUENCE [LARGE SCALE GENOMIC DNA]</scope>
    <source>
        <strain evidence="7">B35_G9</strain>
    </source>
</reference>
<dbReference type="PROSITE" id="PS01071">
    <property type="entry name" value="GRPE"/>
    <property type="match status" value="1"/>
</dbReference>
<accession>A0A660S695</accession>
<dbReference type="GO" id="GO:0051082">
    <property type="term" value="F:unfolded protein binding"/>
    <property type="evidence" value="ECO:0007669"/>
    <property type="project" value="TreeGrafter"/>
</dbReference>
<comment type="subcellular location">
    <subcellularLocation>
        <location evidence="3">Cytoplasm</location>
    </subcellularLocation>
</comment>
<dbReference type="EMBL" id="QNBC01000165">
    <property type="protein sequence ID" value="RKX64396.1"/>
    <property type="molecule type" value="Genomic_DNA"/>
</dbReference>
<dbReference type="CDD" id="cd00446">
    <property type="entry name" value="GrpE"/>
    <property type="match status" value="1"/>
</dbReference>
<evidence type="ECO:0000256" key="4">
    <source>
        <dbReference type="RuleBase" id="RU000639"/>
    </source>
</evidence>
<keyword evidence="2 3" id="KW-0143">Chaperone</keyword>
<evidence type="ECO:0000256" key="5">
    <source>
        <dbReference type="RuleBase" id="RU004478"/>
    </source>
</evidence>
<dbReference type="Gene3D" id="3.90.20.20">
    <property type="match status" value="1"/>
</dbReference>
<dbReference type="GO" id="GO:0051087">
    <property type="term" value="F:protein-folding chaperone binding"/>
    <property type="evidence" value="ECO:0007669"/>
    <property type="project" value="InterPro"/>
</dbReference>
<keyword evidence="3 4" id="KW-0346">Stress response</keyword>
<dbReference type="InterPro" id="IPR000740">
    <property type="entry name" value="GrpE"/>
</dbReference>
<dbReference type="Gene3D" id="2.30.22.10">
    <property type="entry name" value="Head domain of nucleotide exchange factor GrpE"/>
    <property type="match status" value="1"/>
</dbReference>
<evidence type="ECO:0000256" key="6">
    <source>
        <dbReference type="SAM" id="MobiDB-lite"/>
    </source>
</evidence>
<dbReference type="GO" id="GO:0006457">
    <property type="term" value="P:protein folding"/>
    <property type="evidence" value="ECO:0007669"/>
    <property type="project" value="InterPro"/>
</dbReference>
<feature type="region of interest" description="Disordered" evidence="6">
    <location>
        <begin position="1"/>
        <end position="44"/>
    </location>
</feature>